<evidence type="ECO:0000256" key="2">
    <source>
        <dbReference type="ARBA" id="ARBA00022574"/>
    </source>
</evidence>
<dbReference type="EnsemblPlants" id="Bo7g104930.1">
    <property type="protein sequence ID" value="Bo7g104930.1"/>
    <property type="gene ID" value="Bo7g104930"/>
</dbReference>
<dbReference type="InterPro" id="IPR019775">
    <property type="entry name" value="WD40_repeat_CS"/>
</dbReference>
<keyword evidence="3" id="KW-0677">Repeat</keyword>
<dbReference type="PANTHER" id="PTHR19848:SF0">
    <property type="entry name" value="NOTCHLESS PROTEIN HOMOLOG 1"/>
    <property type="match status" value="1"/>
</dbReference>
<dbReference type="Gene3D" id="2.130.10.10">
    <property type="entry name" value="YVTN repeat-like/Quinoprotein amine dehydrogenase"/>
    <property type="match status" value="1"/>
</dbReference>
<keyword evidence="7" id="KW-1185">Reference proteome</keyword>
<evidence type="ECO:0000256" key="5">
    <source>
        <dbReference type="PROSITE-ProRule" id="PRU00221"/>
    </source>
</evidence>
<dbReference type="HOGENOM" id="CLU_000288_57_30_1"/>
<dbReference type="PROSITE" id="PS00678">
    <property type="entry name" value="WD_REPEATS_1"/>
    <property type="match status" value="1"/>
</dbReference>
<accession>A0A0D3DEJ5</accession>
<evidence type="ECO:0000313" key="7">
    <source>
        <dbReference type="Proteomes" id="UP000032141"/>
    </source>
</evidence>
<dbReference type="Proteomes" id="UP000032141">
    <property type="component" value="Chromosome C7"/>
</dbReference>
<evidence type="ECO:0000256" key="3">
    <source>
        <dbReference type="ARBA" id="ARBA00022737"/>
    </source>
</evidence>
<evidence type="ECO:0000313" key="6">
    <source>
        <dbReference type="EnsemblPlants" id="Bo7g104930.1"/>
    </source>
</evidence>
<name>A0A0D3DEJ5_BRAOL</name>
<dbReference type="Gramene" id="Bo7g104930.1">
    <property type="protein sequence ID" value="Bo7g104930.1"/>
    <property type="gene ID" value="Bo7g104930"/>
</dbReference>
<comment type="subcellular location">
    <subcellularLocation>
        <location evidence="1">Nucleus</location>
    </subcellularLocation>
</comment>
<evidence type="ECO:0000256" key="1">
    <source>
        <dbReference type="ARBA" id="ARBA00004123"/>
    </source>
</evidence>
<dbReference type="SUPFAM" id="SSF50978">
    <property type="entry name" value="WD40 repeat-like"/>
    <property type="match status" value="1"/>
</dbReference>
<evidence type="ECO:0000256" key="4">
    <source>
        <dbReference type="ARBA" id="ARBA00023242"/>
    </source>
</evidence>
<dbReference type="PROSITE" id="PS50082">
    <property type="entry name" value="WD_REPEATS_2"/>
    <property type="match status" value="2"/>
</dbReference>
<dbReference type="InterPro" id="IPR001680">
    <property type="entry name" value="WD40_rpt"/>
</dbReference>
<dbReference type="PROSITE" id="PS50294">
    <property type="entry name" value="WD_REPEATS_REGION"/>
    <property type="match status" value="2"/>
</dbReference>
<dbReference type="STRING" id="109376.A0A0D3DEJ5"/>
<organism evidence="6 7">
    <name type="scientific">Brassica oleracea var. oleracea</name>
    <dbReference type="NCBI Taxonomy" id="109376"/>
    <lineage>
        <taxon>Eukaryota</taxon>
        <taxon>Viridiplantae</taxon>
        <taxon>Streptophyta</taxon>
        <taxon>Embryophyta</taxon>
        <taxon>Tracheophyta</taxon>
        <taxon>Spermatophyta</taxon>
        <taxon>Magnoliopsida</taxon>
        <taxon>eudicotyledons</taxon>
        <taxon>Gunneridae</taxon>
        <taxon>Pentapetalae</taxon>
        <taxon>rosids</taxon>
        <taxon>malvids</taxon>
        <taxon>Brassicales</taxon>
        <taxon>Brassicaceae</taxon>
        <taxon>Brassiceae</taxon>
        <taxon>Brassica</taxon>
    </lineage>
</organism>
<reference evidence="6" key="2">
    <citation type="submission" date="2015-03" db="UniProtKB">
        <authorList>
            <consortium name="EnsemblPlants"/>
        </authorList>
    </citation>
    <scope>IDENTIFICATION</scope>
</reference>
<keyword evidence="2 5" id="KW-0853">WD repeat</keyword>
<proteinExistence type="predicted"/>
<dbReference type="GO" id="GO:0000027">
    <property type="term" value="P:ribosomal large subunit assembly"/>
    <property type="evidence" value="ECO:0007669"/>
    <property type="project" value="TreeGrafter"/>
</dbReference>
<protein>
    <submittedName>
        <fullName evidence="6">Uncharacterized protein</fullName>
    </submittedName>
</protein>
<dbReference type="AlphaFoldDB" id="A0A0D3DEJ5"/>
<feature type="repeat" description="WD" evidence="5">
    <location>
        <begin position="66"/>
        <end position="99"/>
    </location>
</feature>
<keyword evidence="4" id="KW-0539">Nucleus</keyword>
<dbReference type="eggNOG" id="KOG0271">
    <property type="taxonomic scope" value="Eukaryota"/>
</dbReference>
<sequence length="99" mass="10723">MASPLLVSGRSGRSGHITLEALIISQIISSVTSSFWSPDSRMLLSGSKDSTLKIWDIGLRQLKQDLPGHADEVYAVDWSPDGERVVSGGKDKSLKLWVG</sequence>
<dbReference type="InterPro" id="IPR036322">
    <property type="entry name" value="WD40_repeat_dom_sf"/>
</dbReference>
<dbReference type="InterPro" id="IPR015943">
    <property type="entry name" value="WD40/YVTN_repeat-like_dom_sf"/>
</dbReference>
<reference evidence="6 7" key="1">
    <citation type="journal article" date="2014" name="Genome Biol.">
        <title>Transcriptome and methylome profiling reveals relics of genome dominance in the mesopolyploid Brassica oleracea.</title>
        <authorList>
            <person name="Parkin I.A."/>
            <person name="Koh C."/>
            <person name="Tang H."/>
            <person name="Robinson S.J."/>
            <person name="Kagale S."/>
            <person name="Clarke W.E."/>
            <person name="Town C.D."/>
            <person name="Nixon J."/>
            <person name="Krishnakumar V."/>
            <person name="Bidwell S.L."/>
            <person name="Denoeud F."/>
            <person name="Belcram H."/>
            <person name="Links M.G."/>
            <person name="Just J."/>
            <person name="Clarke C."/>
            <person name="Bender T."/>
            <person name="Huebert T."/>
            <person name="Mason A.S."/>
            <person name="Pires J.C."/>
            <person name="Barker G."/>
            <person name="Moore J."/>
            <person name="Walley P.G."/>
            <person name="Manoli S."/>
            <person name="Batley J."/>
            <person name="Edwards D."/>
            <person name="Nelson M.N."/>
            <person name="Wang X."/>
            <person name="Paterson A.H."/>
            <person name="King G."/>
            <person name="Bancroft I."/>
            <person name="Chalhoub B."/>
            <person name="Sharpe A.G."/>
        </authorList>
    </citation>
    <scope>NUCLEOTIDE SEQUENCE</scope>
    <source>
        <strain evidence="6 7">cv. TO1000</strain>
    </source>
</reference>
<dbReference type="SMART" id="SM00320">
    <property type="entry name" value="WD40"/>
    <property type="match status" value="2"/>
</dbReference>
<dbReference type="PANTHER" id="PTHR19848">
    <property type="entry name" value="WD40 REPEAT PROTEIN"/>
    <property type="match status" value="1"/>
</dbReference>
<dbReference type="GO" id="GO:0005730">
    <property type="term" value="C:nucleolus"/>
    <property type="evidence" value="ECO:0007669"/>
    <property type="project" value="TreeGrafter"/>
</dbReference>
<dbReference type="Pfam" id="PF00400">
    <property type="entry name" value="WD40"/>
    <property type="match status" value="2"/>
</dbReference>
<feature type="repeat" description="WD" evidence="5">
    <location>
        <begin position="24"/>
        <end position="57"/>
    </location>
</feature>